<comment type="caution">
    <text evidence="1">The sequence shown here is derived from an EMBL/GenBank/DDBJ whole genome shotgun (WGS) entry which is preliminary data.</text>
</comment>
<dbReference type="Proteomes" id="UP000186601">
    <property type="component" value="Unassembled WGS sequence"/>
</dbReference>
<sequence length="120" mass="13503">MAGLVSPKPVSYMQHNLQYNPYQRNLSSYTETQANVVPPLAIHTPNQQIVGYPVGSPAAAIAVHEEQKIYGLVIDLLDPATRESALLELSKKREQYDDLALVLWHSFGELLPLVWKRHLT</sequence>
<evidence type="ECO:0000313" key="1">
    <source>
        <dbReference type="EMBL" id="PSR73779.1"/>
    </source>
</evidence>
<dbReference type="InterPro" id="IPR007216">
    <property type="entry name" value="CNOT9"/>
</dbReference>
<reference evidence="1 2" key="1">
    <citation type="submission" date="2018-02" db="EMBL/GenBank/DDBJ databases">
        <title>Genome sequence of the basidiomycete white-rot fungus Phlebia centrifuga.</title>
        <authorList>
            <person name="Granchi Z."/>
            <person name="Peng M."/>
            <person name="de Vries R.P."/>
            <person name="Hilden K."/>
            <person name="Makela M.R."/>
            <person name="Grigoriev I."/>
            <person name="Riley R."/>
        </authorList>
    </citation>
    <scope>NUCLEOTIDE SEQUENCE [LARGE SCALE GENOMIC DNA]</scope>
    <source>
        <strain evidence="1 2">FBCC195</strain>
    </source>
</reference>
<proteinExistence type="predicted"/>
<dbReference type="OrthoDB" id="1183224at2759"/>
<dbReference type="STRING" id="98765.A0A2R6NNB0"/>
<gene>
    <name evidence="1" type="ORF">PHLCEN_2v10349</name>
</gene>
<dbReference type="InterPro" id="IPR011989">
    <property type="entry name" value="ARM-like"/>
</dbReference>
<name>A0A2R6NNB0_9APHY</name>
<dbReference type="GO" id="GO:0030014">
    <property type="term" value="C:CCR4-NOT complex"/>
    <property type="evidence" value="ECO:0007669"/>
    <property type="project" value="InterPro"/>
</dbReference>
<dbReference type="EMBL" id="MLYV02001062">
    <property type="protein sequence ID" value="PSR73779.1"/>
    <property type="molecule type" value="Genomic_DNA"/>
</dbReference>
<dbReference type="AlphaFoldDB" id="A0A2R6NNB0"/>
<organism evidence="1 2">
    <name type="scientific">Hermanssonia centrifuga</name>
    <dbReference type="NCBI Taxonomy" id="98765"/>
    <lineage>
        <taxon>Eukaryota</taxon>
        <taxon>Fungi</taxon>
        <taxon>Dikarya</taxon>
        <taxon>Basidiomycota</taxon>
        <taxon>Agaricomycotina</taxon>
        <taxon>Agaricomycetes</taxon>
        <taxon>Polyporales</taxon>
        <taxon>Meruliaceae</taxon>
        <taxon>Hermanssonia</taxon>
    </lineage>
</organism>
<dbReference type="Gene3D" id="1.25.10.10">
    <property type="entry name" value="Leucine-rich Repeat Variant"/>
    <property type="match status" value="1"/>
</dbReference>
<protein>
    <submittedName>
        <fullName evidence="1">Uncharacterized protein</fullName>
    </submittedName>
</protein>
<evidence type="ECO:0000313" key="2">
    <source>
        <dbReference type="Proteomes" id="UP000186601"/>
    </source>
</evidence>
<dbReference type="PANTHER" id="PTHR12262">
    <property type="entry name" value="CCR4-NOT TRANSCRIPTION COMPLEX SUBUNIT 9"/>
    <property type="match status" value="1"/>
</dbReference>
<dbReference type="GO" id="GO:0006402">
    <property type="term" value="P:mRNA catabolic process"/>
    <property type="evidence" value="ECO:0007669"/>
    <property type="project" value="InterPro"/>
</dbReference>
<accession>A0A2R6NNB0</accession>
<keyword evidence="2" id="KW-1185">Reference proteome</keyword>